<keyword evidence="4" id="KW-1185">Reference proteome</keyword>
<evidence type="ECO:0000313" key="4">
    <source>
        <dbReference type="Proteomes" id="UP000230423"/>
    </source>
</evidence>
<proteinExistence type="predicted"/>
<feature type="compositionally biased region" description="Basic and acidic residues" evidence="1">
    <location>
        <begin position="30"/>
        <end position="39"/>
    </location>
</feature>
<feature type="region of interest" description="Disordered" evidence="1">
    <location>
        <begin position="28"/>
        <end position="61"/>
    </location>
</feature>
<gene>
    <name evidence="3" type="ORF">TELCIR_14226</name>
</gene>
<evidence type="ECO:0000256" key="1">
    <source>
        <dbReference type="SAM" id="MobiDB-lite"/>
    </source>
</evidence>
<evidence type="ECO:0000256" key="2">
    <source>
        <dbReference type="SAM" id="SignalP"/>
    </source>
</evidence>
<feature type="signal peptide" evidence="2">
    <location>
        <begin position="1"/>
        <end position="17"/>
    </location>
</feature>
<feature type="non-terminal residue" evidence="3">
    <location>
        <position position="1"/>
    </location>
</feature>
<keyword evidence="2" id="KW-0732">Signal</keyword>
<accession>A0A2G9U1J4</accession>
<dbReference type="AlphaFoldDB" id="A0A2G9U1J4"/>
<name>A0A2G9U1J4_TELCI</name>
<organism evidence="3 4">
    <name type="scientific">Teladorsagia circumcincta</name>
    <name type="common">Brown stomach worm</name>
    <name type="synonym">Ostertagia circumcincta</name>
    <dbReference type="NCBI Taxonomy" id="45464"/>
    <lineage>
        <taxon>Eukaryota</taxon>
        <taxon>Metazoa</taxon>
        <taxon>Ecdysozoa</taxon>
        <taxon>Nematoda</taxon>
        <taxon>Chromadorea</taxon>
        <taxon>Rhabditida</taxon>
        <taxon>Rhabditina</taxon>
        <taxon>Rhabditomorpha</taxon>
        <taxon>Strongyloidea</taxon>
        <taxon>Trichostrongylidae</taxon>
        <taxon>Teladorsagia</taxon>
    </lineage>
</organism>
<sequence>YWSCIRAFIVMKRLVLFHIIQTYIPTGRDGGPDDEKGRDSPSANDDDDLQDEDRTRNDDATEYPFSLCGAALIAENTRVWFEREAENTALMSATPHAAAHIYSKFDFTKPCQRFLLDPESPPIIALCIVIESLSGTEECWDKEKPVVISRIMWRRRDATTCMKKLMVR</sequence>
<evidence type="ECO:0000313" key="3">
    <source>
        <dbReference type="EMBL" id="PIO64156.1"/>
    </source>
</evidence>
<dbReference type="Proteomes" id="UP000230423">
    <property type="component" value="Unassembled WGS sequence"/>
</dbReference>
<reference evidence="3 4" key="1">
    <citation type="submission" date="2015-09" db="EMBL/GenBank/DDBJ databases">
        <title>Draft genome of the parasitic nematode Teladorsagia circumcincta isolate WARC Sus (inbred).</title>
        <authorList>
            <person name="Mitreva M."/>
        </authorList>
    </citation>
    <scope>NUCLEOTIDE SEQUENCE [LARGE SCALE GENOMIC DNA]</scope>
    <source>
        <strain evidence="3 4">S</strain>
    </source>
</reference>
<protein>
    <submittedName>
        <fullName evidence="3">Uncharacterized protein</fullName>
    </submittedName>
</protein>
<dbReference type="EMBL" id="KZ350178">
    <property type="protein sequence ID" value="PIO64156.1"/>
    <property type="molecule type" value="Genomic_DNA"/>
</dbReference>
<feature type="chain" id="PRO_5013553738" evidence="2">
    <location>
        <begin position="18"/>
        <end position="168"/>
    </location>
</feature>